<accession>A0AAP5I9T3</accession>
<comment type="caution">
    <text evidence="2">The sequence shown here is derived from an EMBL/GenBank/DDBJ whole genome shotgun (WGS) entry which is preliminary data.</text>
</comment>
<evidence type="ECO:0000259" key="1">
    <source>
        <dbReference type="Pfam" id="PF04151"/>
    </source>
</evidence>
<dbReference type="Gene3D" id="2.60.120.380">
    <property type="match status" value="1"/>
</dbReference>
<evidence type="ECO:0000313" key="2">
    <source>
        <dbReference type="EMBL" id="MDR9896364.1"/>
    </source>
</evidence>
<proteinExistence type="predicted"/>
<dbReference type="Pfam" id="PF04151">
    <property type="entry name" value="PPC"/>
    <property type="match status" value="1"/>
</dbReference>
<name>A0AAP5I9T3_9CYAN</name>
<gene>
    <name evidence="2" type="ORF">G7B40_017625</name>
</gene>
<dbReference type="RefSeq" id="WP_243902146.1">
    <property type="nucleotide sequence ID" value="NZ_CAWQFN010000502.1"/>
</dbReference>
<evidence type="ECO:0000313" key="3">
    <source>
        <dbReference type="Proteomes" id="UP000667802"/>
    </source>
</evidence>
<dbReference type="EMBL" id="JAALHA020000008">
    <property type="protein sequence ID" value="MDR9896364.1"/>
    <property type="molecule type" value="Genomic_DNA"/>
</dbReference>
<reference evidence="3" key="1">
    <citation type="journal article" date="2021" name="Science">
        <title>Hunting the eagle killer: A cyanobacterial neurotoxin causes vacuolar myelinopathy.</title>
        <authorList>
            <person name="Breinlinger S."/>
            <person name="Phillips T.J."/>
            <person name="Haram B.N."/>
            <person name="Mares J."/>
            <person name="Martinez Yerena J.A."/>
            <person name="Hrouzek P."/>
            <person name="Sobotka R."/>
            <person name="Henderson W.M."/>
            <person name="Schmieder P."/>
            <person name="Williams S.M."/>
            <person name="Lauderdale J.D."/>
            <person name="Wilde H.D."/>
            <person name="Gerrin W."/>
            <person name="Kust A."/>
            <person name="Washington J.W."/>
            <person name="Wagner C."/>
            <person name="Geier B."/>
            <person name="Liebeke M."/>
            <person name="Enke H."/>
            <person name="Niedermeyer T.H.J."/>
            <person name="Wilde S.B."/>
        </authorList>
    </citation>
    <scope>NUCLEOTIDE SEQUENCE [LARGE SCALE GENOMIC DNA]</scope>
    <source>
        <strain evidence="3">Thurmond2011</strain>
    </source>
</reference>
<dbReference type="Proteomes" id="UP000667802">
    <property type="component" value="Unassembled WGS sequence"/>
</dbReference>
<dbReference type="AlphaFoldDB" id="A0AAP5I9T3"/>
<keyword evidence="3" id="KW-1185">Reference proteome</keyword>
<sequence>MVATAQAQEYKPIPVLEFGKELKDTLSTKDIPFGDSGFARDYFVNLASGDQVIIEVKSDSFDTIVTLLSANGSTAGENDDGPDGTTNSLLFARIVKSGKYIIRVHAFGDKKETGPFSLKVTRLQPEK</sequence>
<feature type="domain" description="Peptidase C-terminal archaeal/bacterial" evidence="1">
    <location>
        <begin position="41"/>
        <end position="105"/>
    </location>
</feature>
<organism evidence="2 3">
    <name type="scientific">Aetokthonos hydrillicola Thurmond2011</name>
    <dbReference type="NCBI Taxonomy" id="2712845"/>
    <lineage>
        <taxon>Bacteria</taxon>
        <taxon>Bacillati</taxon>
        <taxon>Cyanobacteriota</taxon>
        <taxon>Cyanophyceae</taxon>
        <taxon>Nostocales</taxon>
        <taxon>Hapalosiphonaceae</taxon>
        <taxon>Aetokthonos</taxon>
    </lineage>
</organism>
<dbReference type="InterPro" id="IPR007280">
    <property type="entry name" value="Peptidase_C_arc/bac"/>
</dbReference>
<protein>
    <submittedName>
        <fullName evidence="2">PPC domain-containing protein</fullName>
    </submittedName>
</protein>